<reference evidence="1 2" key="1">
    <citation type="journal article" date="2004" name="Nat. Genet.">
        <title>Evidence in the Legionella pneumophila genome for exploitation of host cell functions and high genome plasticity.</title>
        <authorList>
            <person name="Cazalet C."/>
            <person name="Rusniok C."/>
            <person name="Bruggemann H."/>
            <person name="Zidane N."/>
            <person name="Magnier A."/>
            <person name="Ma L."/>
            <person name="Tichit M."/>
            <person name="Jarraud S."/>
            <person name="Bouchier C."/>
            <person name="Vandenesch F."/>
            <person name="Kunst F."/>
            <person name="Etienne J."/>
            <person name="Glaser P."/>
            <person name="Buchrieser C."/>
        </authorList>
    </citation>
    <scope>NUCLEOTIDE SEQUENCE [LARGE SCALE GENOMIC DNA]</scope>
    <source>
        <strain evidence="1 2">Lens</strain>
    </source>
</reference>
<dbReference type="LegioList" id="lpl2813"/>
<dbReference type="AlphaFoldDB" id="Q5WSR3"/>
<accession>Q5WSR3</accession>
<sequence>MSHCILLAYQVATLFDRLNSVLFKNYNYANPAVTCLISHKLFSKFHLFMKLHNQAQRHHSGMVIDTIPWANSAKIRNFDNTTDLFYQLSTNRLNSSLI</sequence>
<organism evidence="1 2">
    <name type="scientific">Legionella pneumophila (strain Lens)</name>
    <dbReference type="NCBI Taxonomy" id="297245"/>
    <lineage>
        <taxon>Bacteria</taxon>
        <taxon>Pseudomonadati</taxon>
        <taxon>Pseudomonadota</taxon>
        <taxon>Gammaproteobacteria</taxon>
        <taxon>Legionellales</taxon>
        <taxon>Legionellaceae</taxon>
        <taxon>Legionella</taxon>
    </lineage>
</organism>
<proteinExistence type="predicted"/>
<evidence type="ECO:0000313" key="1">
    <source>
        <dbReference type="EMBL" id="CAH17056.1"/>
    </source>
</evidence>
<name>Q5WSR3_LEGPL</name>
<gene>
    <name evidence="1" type="ordered locus">lpl2813</name>
</gene>
<dbReference type="Proteomes" id="UP000002517">
    <property type="component" value="Chromosome"/>
</dbReference>
<dbReference type="EMBL" id="CR628337">
    <property type="protein sequence ID" value="CAH17056.1"/>
    <property type="molecule type" value="Genomic_DNA"/>
</dbReference>
<dbReference type="HOGENOM" id="CLU_2330290_0_0_6"/>
<evidence type="ECO:0000313" key="2">
    <source>
        <dbReference type="Proteomes" id="UP000002517"/>
    </source>
</evidence>
<dbReference type="KEGG" id="lpf:lpl2813"/>
<protein>
    <submittedName>
        <fullName evidence="1">Uncharacterized protein</fullName>
    </submittedName>
</protein>